<evidence type="ECO:0000256" key="4">
    <source>
        <dbReference type="ARBA" id="ARBA00023284"/>
    </source>
</evidence>
<evidence type="ECO:0000256" key="3">
    <source>
        <dbReference type="ARBA" id="ARBA00023157"/>
    </source>
</evidence>
<dbReference type="InterPro" id="IPR050553">
    <property type="entry name" value="Thioredoxin_ResA/DsbE_sf"/>
</dbReference>
<dbReference type="CDD" id="cd02966">
    <property type="entry name" value="TlpA_like_family"/>
    <property type="match status" value="1"/>
</dbReference>
<evidence type="ECO:0000313" key="7">
    <source>
        <dbReference type="Proteomes" id="UP000505355"/>
    </source>
</evidence>
<dbReference type="RefSeq" id="WP_173416809.1">
    <property type="nucleotide sequence ID" value="NZ_CP054139.1"/>
</dbReference>
<comment type="subcellular location">
    <subcellularLocation>
        <location evidence="1">Cell envelope</location>
    </subcellularLocation>
</comment>
<reference evidence="6 7" key="1">
    <citation type="submission" date="2020-05" db="EMBL/GenBank/DDBJ databases">
        <title>Mucilaginibacter mali sp. nov.</title>
        <authorList>
            <person name="Kim H.S."/>
            <person name="Lee K.C."/>
            <person name="Suh M.K."/>
            <person name="Kim J.-S."/>
            <person name="Han K.-I."/>
            <person name="Eom M.K."/>
            <person name="Shin Y.K."/>
            <person name="Lee J.-S."/>
        </authorList>
    </citation>
    <scope>NUCLEOTIDE SEQUENCE [LARGE SCALE GENOMIC DNA]</scope>
    <source>
        <strain evidence="6 7">G2-14</strain>
    </source>
</reference>
<keyword evidence="4" id="KW-0676">Redox-active center</keyword>
<dbReference type="SUPFAM" id="SSF52833">
    <property type="entry name" value="Thioredoxin-like"/>
    <property type="match status" value="1"/>
</dbReference>
<proteinExistence type="predicted"/>
<keyword evidence="3" id="KW-1015">Disulfide bond</keyword>
<dbReference type="Proteomes" id="UP000505355">
    <property type="component" value="Chromosome"/>
</dbReference>
<dbReference type="AlphaFoldDB" id="A0A7D4UD05"/>
<dbReference type="InterPro" id="IPR000866">
    <property type="entry name" value="AhpC/TSA"/>
</dbReference>
<dbReference type="PROSITE" id="PS51352">
    <property type="entry name" value="THIOREDOXIN_2"/>
    <property type="match status" value="1"/>
</dbReference>
<dbReference type="GO" id="GO:0030313">
    <property type="term" value="C:cell envelope"/>
    <property type="evidence" value="ECO:0007669"/>
    <property type="project" value="UniProtKB-SubCell"/>
</dbReference>
<evidence type="ECO:0000259" key="5">
    <source>
        <dbReference type="PROSITE" id="PS51352"/>
    </source>
</evidence>
<dbReference type="KEGG" id="mmab:HQ865_21125"/>
<dbReference type="PROSITE" id="PS51257">
    <property type="entry name" value="PROKAR_LIPOPROTEIN"/>
    <property type="match status" value="1"/>
</dbReference>
<gene>
    <name evidence="6" type="ORF">HQ865_21125</name>
</gene>
<evidence type="ECO:0000313" key="6">
    <source>
        <dbReference type="EMBL" id="QKJ32158.1"/>
    </source>
</evidence>
<name>A0A7D4UD05_9SPHI</name>
<dbReference type="PANTHER" id="PTHR42852:SF6">
    <property type="entry name" value="THIOL:DISULFIDE INTERCHANGE PROTEIN DSBE"/>
    <property type="match status" value="1"/>
</dbReference>
<dbReference type="Gene3D" id="3.40.30.10">
    <property type="entry name" value="Glutaredoxin"/>
    <property type="match status" value="1"/>
</dbReference>
<dbReference type="EMBL" id="CP054139">
    <property type="protein sequence ID" value="QKJ32158.1"/>
    <property type="molecule type" value="Genomic_DNA"/>
</dbReference>
<evidence type="ECO:0000256" key="1">
    <source>
        <dbReference type="ARBA" id="ARBA00004196"/>
    </source>
</evidence>
<keyword evidence="7" id="KW-1185">Reference proteome</keyword>
<dbReference type="InterPro" id="IPR036249">
    <property type="entry name" value="Thioredoxin-like_sf"/>
</dbReference>
<dbReference type="GO" id="GO:0017004">
    <property type="term" value="P:cytochrome complex assembly"/>
    <property type="evidence" value="ECO:0007669"/>
    <property type="project" value="UniProtKB-KW"/>
</dbReference>
<dbReference type="InterPro" id="IPR013766">
    <property type="entry name" value="Thioredoxin_domain"/>
</dbReference>
<keyword evidence="2" id="KW-0201">Cytochrome c-type biogenesis</keyword>
<sequence>MMSKIKVLFLTVGIFAALLCSCRKEKPGKTVDVKALTVYGDTIYLESAPFEDNPSKKIDSAIIVNNQQQVVWHVPISDEAIYKIRSKKMNKGSYLFVADSGTIAIDANFMSPVFKSKGSPATAVLNKFLTDRINMAESGRQISRVSDSLLKAGASKAKLDSVKNALNQSLSAYFDYSLKFADTVRSPAVFLLAYYSIEFGADRAKLKAFILKSAARFPKYPAIQKLKNDELATMKIYEEEYEVGDKLPAITLPDQNGFTINTSSYNGSYYLIDFWSSWCTQCLPFKEAERNLLEKIPGKIKVVSVAIDSEKEDWSKMVFANQYTWPQLIDVAMWKGTAVQTMKIDSIPFNFLVGPDGKVIAKALNAHNLESTVMAKVK</sequence>
<evidence type="ECO:0000256" key="2">
    <source>
        <dbReference type="ARBA" id="ARBA00022748"/>
    </source>
</evidence>
<feature type="domain" description="Thioredoxin" evidence="5">
    <location>
        <begin position="241"/>
        <end position="378"/>
    </location>
</feature>
<organism evidence="6 7">
    <name type="scientific">Mucilaginibacter mali</name>
    <dbReference type="NCBI Taxonomy" id="2740462"/>
    <lineage>
        <taxon>Bacteria</taxon>
        <taxon>Pseudomonadati</taxon>
        <taxon>Bacteroidota</taxon>
        <taxon>Sphingobacteriia</taxon>
        <taxon>Sphingobacteriales</taxon>
        <taxon>Sphingobacteriaceae</taxon>
        <taxon>Mucilaginibacter</taxon>
    </lineage>
</organism>
<protein>
    <submittedName>
        <fullName evidence="6">TlpA family protein disulfide reductase</fullName>
    </submittedName>
</protein>
<dbReference type="PANTHER" id="PTHR42852">
    <property type="entry name" value="THIOL:DISULFIDE INTERCHANGE PROTEIN DSBE"/>
    <property type="match status" value="1"/>
</dbReference>
<dbReference type="Pfam" id="PF00578">
    <property type="entry name" value="AhpC-TSA"/>
    <property type="match status" value="1"/>
</dbReference>
<accession>A0A7D4UD05</accession>